<dbReference type="PANTHER" id="PTHR30522">
    <property type="entry name" value="NUCLEOSIDE TRIPHOSPHATE PYROPHOSPHOHYDROLASE"/>
    <property type="match status" value="1"/>
</dbReference>
<dbReference type="GO" id="GO:0046047">
    <property type="term" value="P:TTP catabolic process"/>
    <property type="evidence" value="ECO:0007669"/>
    <property type="project" value="TreeGrafter"/>
</dbReference>
<dbReference type="GO" id="GO:0046052">
    <property type="term" value="P:UTP catabolic process"/>
    <property type="evidence" value="ECO:0007669"/>
    <property type="project" value="TreeGrafter"/>
</dbReference>
<dbReference type="GO" id="GO:0046061">
    <property type="term" value="P:dATP catabolic process"/>
    <property type="evidence" value="ECO:0007669"/>
    <property type="project" value="TreeGrafter"/>
</dbReference>
<evidence type="ECO:0000313" key="2">
    <source>
        <dbReference type="EMBL" id="BAD80669.1"/>
    </source>
</evidence>
<evidence type="ECO:0000313" key="3">
    <source>
        <dbReference type="Proteomes" id="UP000001175"/>
    </source>
</evidence>
<dbReference type="NCBIfam" id="NF007113">
    <property type="entry name" value="PRK09562.1"/>
    <property type="match status" value="1"/>
</dbReference>
<dbReference type="RefSeq" id="WP_011244789.1">
    <property type="nucleotide sequence ID" value="NC_006576.1"/>
</dbReference>
<dbReference type="GO" id="GO:0046081">
    <property type="term" value="P:dUTP catabolic process"/>
    <property type="evidence" value="ECO:0007669"/>
    <property type="project" value="TreeGrafter"/>
</dbReference>
<dbReference type="InterPro" id="IPR011551">
    <property type="entry name" value="NTP_PyrPHydrolase_MazG"/>
</dbReference>
<dbReference type="Proteomes" id="UP000001175">
    <property type="component" value="Chromosome"/>
</dbReference>
<organism evidence="2 3">
    <name type="scientific">Synechococcus sp. (strain ATCC 27144 / PCC 6301 / SAUG 1402/1)</name>
    <name type="common">Anacystis nidulans</name>
    <dbReference type="NCBI Taxonomy" id="269084"/>
    <lineage>
        <taxon>Bacteria</taxon>
        <taxon>Bacillati</taxon>
        <taxon>Cyanobacteriota</taxon>
        <taxon>Cyanophyceae</taxon>
        <taxon>Synechococcales</taxon>
        <taxon>Synechococcaceae</taxon>
        <taxon>Synechococcus</taxon>
    </lineage>
</organism>
<accession>A0A0H3K5V2</accession>
<sequence>MGVDFFESVPAPNQDAIATALLQLVAVVAQLRDPEQGCPWDREQTPTSLIPYVLEEAYEVVHALRQGNPNAIAEELGDLLLQVVLQAQIASESQQFDLATVADGITEKLIRRHPHVFGEAIAETPEAVQATWQAIKAREKGEVAETLTHCLSRYAATLPPLTAALKISQRAAKAGFEWPNLAGVWDKFEEELAELKEALDSGDRDHAEAELGDLLFSLVNIARWCQLDPVAALQGTNDRFVARFQKVEAAAGQSLDSLGIETLEKLWQQAKRELGQSSV</sequence>
<dbReference type="InterPro" id="IPR004518">
    <property type="entry name" value="MazG-like_dom"/>
</dbReference>
<protein>
    <submittedName>
        <fullName evidence="2">MazG protein homolog</fullName>
    </submittedName>
</protein>
<dbReference type="KEGG" id="syc:syc2479_d"/>
<dbReference type="FunFam" id="1.10.287.1080:FF:000001">
    <property type="entry name" value="Nucleoside triphosphate pyrophosphohydrolase"/>
    <property type="match status" value="1"/>
</dbReference>
<dbReference type="AlphaFoldDB" id="A0A0H3K5V2"/>
<dbReference type="InterPro" id="IPR048011">
    <property type="entry name" value="NTP-PPase_MazG-like_C"/>
</dbReference>
<dbReference type="PANTHER" id="PTHR30522:SF0">
    <property type="entry name" value="NUCLEOSIDE TRIPHOSPHATE PYROPHOSPHOHYDROLASE"/>
    <property type="match status" value="1"/>
</dbReference>
<dbReference type="GO" id="GO:0006950">
    <property type="term" value="P:response to stress"/>
    <property type="evidence" value="ECO:0007669"/>
    <property type="project" value="UniProtKB-ARBA"/>
</dbReference>
<dbReference type="InterPro" id="IPR048015">
    <property type="entry name" value="NTP-PPase_MazG-like_N"/>
</dbReference>
<dbReference type="SUPFAM" id="SSF101386">
    <property type="entry name" value="all-alpha NTP pyrophosphatases"/>
    <property type="match status" value="2"/>
</dbReference>
<dbReference type="GO" id="GO:0006203">
    <property type="term" value="P:dGTP catabolic process"/>
    <property type="evidence" value="ECO:0007669"/>
    <property type="project" value="TreeGrafter"/>
</dbReference>
<proteinExistence type="predicted"/>
<evidence type="ECO:0000259" key="1">
    <source>
        <dbReference type="Pfam" id="PF03819"/>
    </source>
</evidence>
<dbReference type="Pfam" id="PF03819">
    <property type="entry name" value="MazG"/>
    <property type="match status" value="2"/>
</dbReference>
<reference evidence="2 3" key="1">
    <citation type="journal article" date="2007" name="Photosyn. Res.">
        <title>Complete nucleotide sequence of the freshwater unicellular cyanobacterium Synechococcus elongatus PCC 6301 chromosome: gene content and organization.</title>
        <authorList>
            <person name="Sugita C."/>
            <person name="Ogata K."/>
            <person name="Shikata M."/>
            <person name="Jikuya H."/>
            <person name="Takano J."/>
            <person name="Furumichi M."/>
            <person name="Kanehisa M."/>
            <person name="Omata T."/>
            <person name="Sugiura M."/>
            <person name="Sugita M."/>
        </authorList>
    </citation>
    <scope>NUCLEOTIDE SEQUENCE [LARGE SCALE GENOMIC DNA]</scope>
    <source>
        <strain evidence="3">ATCC 27144 / PCC 6301 / SAUG 1402/1</strain>
    </source>
</reference>
<dbReference type="CDD" id="cd11528">
    <property type="entry name" value="NTP-PPase_MazG_Nterm"/>
    <property type="match status" value="1"/>
</dbReference>
<feature type="domain" description="NTP pyrophosphohydrolase MazG-like" evidence="1">
    <location>
        <begin position="189"/>
        <end position="226"/>
    </location>
</feature>
<dbReference type="GO" id="GO:0046076">
    <property type="term" value="P:dTTP catabolic process"/>
    <property type="evidence" value="ECO:0007669"/>
    <property type="project" value="TreeGrafter"/>
</dbReference>
<dbReference type="Gene3D" id="1.10.287.1080">
    <property type="entry name" value="MazG-like"/>
    <property type="match status" value="2"/>
</dbReference>
<dbReference type="CDD" id="cd11529">
    <property type="entry name" value="NTP-PPase_MazG_Cterm"/>
    <property type="match status" value="1"/>
</dbReference>
<dbReference type="NCBIfam" id="TIGR00444">
    <property type="entry name" value="mazG"/>
    <property type="match status" value="1"/>
</dbReference>
<dbReference type="EMBL" id="AP008231">
    <property type="protein sequence ID" value="BAD80669.1"/>
    <property type="molecule type" value="Genomic_DNA"/>
</dbReference>
<dbReference type="GO" id="GO:0047429">
    <property type="term" value="F:nucleoside triphosphate diphosphatase activity"/>
    <property type="evidence" value="ECO:0007669"/>
    <property type="project" value="InterPro"/>
</dbReference>
<feature type="domain" description="NTP pyrophosphohydrolase MazG-like" evidence="1">
    <location>
        <begin position="44"/>
        <end position="117"/>
    </location>
</feature>
<gene>
    <name evidence="2" type="ordered locus">syc2479_d</name>
</gene>
<name>A0A0H3K5V2_SYNP6</name>
<dbReference type="eggNOG" id="COG3956">
    <property type="taxonomic scope" value="Bacteria"/>
</dbReference>